<accession>A0ABN8PCU2</accession>
<keyword evidence="2" id="KW-1185">Reference proteome</keyword>
<reference evidence="1 2" key="1">
    <citation type="submission" date="2022-05" db="EMBL/GenBank/DDBJ databases">
        <authorList>
            <consortium name="Genoscope - CEA"/>
            <person name="William W."/>
        </authorList>
    </citation>
    <scope>NUCLEOTIDE SEQUENCE [LARGE SCALE GENOMIC DNA]</scope>
</reference>
<dbReference type="Proteomes" id="UP001159405">
    <property type="component" value="Unassembled WGS sequence"/>
</dbReference>
<dbReference type="Gene3D" id="3.90.215.10">
    <property type="entry name" value="Gamma Fibrinogen, chain A, domain 1"/>
    <property type="match status" value="1"/>
</dbReference>
<dbReference type="SUPFAM" id="SSF56496">
    <property type="entry name" value="Fibrinogen C-terminal domain-like"/>
    <property type="match status" value="1"/>
</dbReference>
<proteinExistence type="predicted"/>
<sequence length="462" mass="52862">MRHPNHLQDVFVKEEYHFLNVPGIGTFTVYDTFDCTFECLSNPSCLSLNLVASKGAGGKLWCELLTSNKDINPDEFKENKTSHHFALKVRTYSFICDKITTKGPMGIVIIVTSSSDNDKLSSETDVKSESGIVEGFPSMNISPDCGGDPPRDASKKRAKGWGREKCVFFLTHSTNKKANYWESNKGRPAETINTKVSGKVNLNFYKLNLFTIFLVDKVKKKKQKNKKKKNRKIVFCRITKNFFTGRFRPTSCVEYGQQGAYKNGIYNIYDNDGSSFPAYCDLKSEPGIAWTLVMSWSRENRLISAFQNAPLQVNAPENENSPSWDRYRLSLERMRSLQVHSTHWRATCSYPAYGIDFRDYLRGNFKDFNIVDFLGAGECKRVEYVDIRGHNGANLKVPFWQKKNTWIVHTVSSSHHCEFKASVGAVNKEHNFASYRNINQKFRCTQADKSTTQWWFGAQLKK</sequence>
<dbReference type="EMBL" id="CALNXK010000059">
    <property type="protein sequence ID" value="CAH3137501.1"/>
    <property type="molecule type" value="Genomic_DNA"/>
</dbReference>
<dbReference type="InterPro" id="IPR036056">
    <property type="entry name" value="Fibrinogen-like_C"/>
</dbReference>
<organism evidence="1 2">
    <name type="scientific">Porites lobata</name>
    <dbReference type="NCBI Taxonomy" id="104759"/>
    <lineage>
        <taxon>Eukaryota</taxon>
        <taxon>Metazoa</taxon>
        <taxon>Cnidaria</taxon>
        <taxon>Anthozoa</taxon>
        <taxon>Hexacorallia</taxon>
        <taxon>Scleractinia</taxon>
        <taxon>Fungiina</taxon>
        <taxon>Poritidae</taxon>
        <taxon>Porites</taxon>
    </lineage>
</organism>
<gene>
    <name evidence="1" type="ORF">PLOB_00039027</name>
</gene>
<comment type="caution">
    <text evidence="1">The sequence shown here is derived from an EMBL/GenBank/DDBJ whole genome shotgun (WGS) entry which is preliminary data.</text>
</comment>
<name>A0ABN8PCU2_9CNID</name>
<dbReference type="InterPro" id="IPR014716">
    <property type="entry name" value="Fibrinogen_a/b/g_C_1"/>
</dbReference>
<evidence type="ECO:0000313" key="1">
    <source>
        <dbReference type="EMBL" id="CAH3137501.1"/>
    </source>
</evidence>
<protein>
    <recommendedName>
        <fullName evidence="3">Apple domain-containing protein</fullName>
    </recommendedName>
</protein>
<evidence type="ECO:0000313" key="2">
    <source>
        <dbReference type="Proteomes" id="UP001159405"/>
    </source>
</evidence>
<evidence type="ECO:0008006" key="3">
    <source>
        <dbReference type="Google" id="ProtNLM"/>
    </source>
</evidence>